<dbReference type="EMBL" id="MSZU01000076">
    <property type="protein sequence ID" value="OMP87215.1"/>
    <property type="molecule type" value="Genomic_DNA"/>
</dbReference>
<dbReference type="Proteomes" id="UP000190776">
    <property type="component" value="Unassembled WGS sequence"/>
</dbReference>
<evidence type="ECO:0000313" key="4">
    <source>
        <dbReference type="Proteomes" id="UP000034182"/>
    </source>
</evidence>
<sequence length="190" mass="20471">MSLSLSARLRPARLCFRCMRTFLRPSSTAASPSPVLSRLREDMKNAMRAKNAARLAVVRSVLNDITNASKTAKPISDDMQLRALLLKKINQSTDAAQQFRDAKREDLAEKEDGSASVMKTYVGEIEEAAGGVVATDELQRAVKEAIEGWQDGNPVVGKVMAKITGPGGALDGRMVEKGDLAKAVKEALGK</sequence>
<accession>A0A0G2EGB1</accession>
<dbReference type="GO" id="GO:0016740">
    <property type="term" value="F:transferase activity"/>
    <property type="evidence" value="ECO:0007669"/>
    <property type="project" value="UniProtKB-KW"/>
</dbReference>
<evidence type="ECO:0000313" key="5">
    <source>
        <dbReference type="Proteomes" id="UP000190776"/>
    </source>
</evidence>
<organism evidence="2 4">
    <name type="scientific">Diplodia seriata</name>
    <dbReference type="NCBI Taxonomy" id="420778"/>
    <lineage>
        <taxon>Eukaryota</taxon>
        <taxon>Fungi</taxon>
        <taxon>Dikarya</taxon>
        <taxon>Ascomycota</taxon>
        <taxon>Pezizomycotina</taxon>
        <taxon>Dothideomycetes</taxon>
        <taxon>Dothideomycetes incertae sedis</taxon>
        <taxon>Botryosphaeriales</taxon>
        <taxon>Botryosphaeriaceae</taxon>
        <taxon>Diplodia</taxon>
    </lineage>
</organism>
<comment type="similarity">
    <text evidence="1">Belongs to the AIM41 family.</text>
</comment>
<dbReference type="AlphaFoldDB" id="A0A0G2EGB1"/>
<dbReference type="Gene3D" id="1.10.1510.10">
    <property type="entry name" value="Uncharacterised protein YqeY/AIM41 PF09424, N-terminal domain"/>
    <property type="match status" value="1"/>
</dbReference>
<proteinExistence type="inferred from homology"/>
<dbReference type="PANTHER" id="PTHR28055:SF1">
    <property type="entry name" value="ALTERED INHERITANCE OF MITOCHONDRIA PROTEIN 41, MITOCHONDRIAL"/>
    <property type="match status" value="1"/>
</dbReference>
<dbReference type="GO" id="GO:0016884">
    <property type="term" value="F:carbon-nitrogen ligase activity, with glutamine as amido-N-donor"/>
    <property type="evidence" value="ECO:0007669"/>
    <property type="project" value="UniProtKB-UniRule"/>
</dbReference>
<keyword evidence="1" id="KW-0496">Mitochondrion</keyword>
<dbReference type="Proteomes" id="UP000034182">
    <property type="component" value="Unassembled WGS sequence"/>
</dbReference>
<dbReference type="SUPFAM" id="SSF89095">
    <property type="entry name" value="GatB/YqeY motif"/>
    <property type="match status" value="1"/>
</dbReference>
<dbReference type="GO" id="GO:0005739">
    <property type="term" value="C:mitochondrion"/>
    <property type="evidence" value="ECO:0007669"/>
    <property type="project" value="UniProtKB-SubCell"/>
</dbReference>
<gene>
    <name evidence="1" type="primary">AIM41</name>
    <name evidence="3" type="ORF">BK809_0007301</name>
    <name evidence="2" type="ORF">UCDDS831_g04142</name>
</gene>
<reference evidence="2 4" key="2">
    <citation type="submission" date="2015-05" db="EMBL/GenBank/DDBJ databases">
        <title>Distinctive expansion of gene families associated with plant cell wall degradation and secondary metabolism in the genomes of grapevine trunk pathogens.</title>
        <authorList>
            <person name="Lawrence D.P."/>
            <person name="Travadon R."/>
            <person name="Rolshausen P.E."/>
            <person name="Baumgartner K."/>
        </authorList>
    </citation>
    <scope>NUCLEOTIDE SEQUENCE [LARGE SCALE GENOMIC DNA]</scope>
    <source>
        <strain evidence="2">DS831</strain>
    </source>
</reference>
<reference evidence="2 4" key="1">
    <citation type="submission" date="2015-03" db="EMBL/GenBank/DDBJ databases">
        <authorList>
            <person name="Morales-Cruz A."/>
            <person name="Amrine K.C."/>
            <person name="Cantu D."/>
        </authorList>
    </citation>
    <scope>NUCLEOTIDE SEQUENCE [LARGE SCALE GENOMIC DNA]</scope>
    <source>
        <strain evidence="2">DS831</strain>
    </source>
</reference>
<keyword evidence="2" id="KW-0808">Transferase</keyword>
<dbReference type="InterPro" id="IPR042184">
    <property type="entry name" value="YqeY/Aim41_N"/>
</dbReference>
<protein>
    <recommendedName>
        <fullName evidence="1">Altered inheritance of mitochondria protein 41</fullName>
    </recommendedName>
</protein>
<dbReference type="InterPro" id="IPR003789">
    <property type="entry name" value="Asn/Gln_tRNA_amidoTrase-B-like"/>
</dbReference>
<dbReference type="STRING" id="420778.A0A0G2EGB1"/>
<dbReference type="PANTHER" id="PTHR28055">
    <property type="entry name" value="ALTERED INHERITANCE OF MITOCHONDRIA PROTEIN 41, MITOCHONDRIAL"/>
    <property type="match status" value="1"/>
</dbReference>
<dbReference type="EMBL" id="LAQI01000081">
    <property type="protein sequence ID" value="KKY21887.1"/>
    <property type="molecule type" value="Genomic_DNA"/>
</dbReference>
<name>A0A0G2EGB1_9PEZI</name>
<evidence type="ECO:0000313" key="2">
    <source>
        <dbReference type="EMBL" id="KKY21887.1"/>
    </source>
</evidence>
<comment type="caution">
    <text evidence="2">The sequence shown here is derived from an EMBL/GenBank/DDBJ whole genome shotgun (WGS) entry which is preliminary data.</text>
</comment>
<evidence type="ECO:0000256" key="1">
    <source>
        <dbReference type="RuleBase" id="RU365099"/>
    </source>
</evidence>
<dbReference type="InterPro" id="IPR019004">
    <property type="entry name" value="YqeY/Aim41"/>
</dbReference>
<reference evidence="3 5" key="3">
    <citation type="submission" date="2017-01" db="EMBL/GenBank/DDBJ databases">
        <title>Draft genome sequence of Diplodia seriata F98.1, a fungal species involved in grapevine trunk diseases.</title>
        <authorList>
            <person name="Robert-Siegwald G."/>
            <person name="Vallet J."/>
            <person name="Abou-Mansour E."/>
            <person name="Xu J."/>
            <person name="Rey P."/>
            <person name="Bertsch C."/>
            <person name="Rego C."/>
            <person name="Larignon P."/>
            <person name="Fontaine F."/>
            <person name="Lebrun M.-H."/>
        </authorList>
    </citation>
    <scope>NUCLEOTIDE SEQUENCE [LARGE SCALE GENOMIC DNA]</scope>
    <source>
        <strain evidence="3 5">F98.1</strain>
    </source>
</reference>
<evidence type="ECO:0000313" key="3">
    <source>
        <dbReference type="EMBL" id="OMP87215.1"/>
    </source>
</evidence>
<dbReference type="OrthoDB" id="538640at2759"/>
<dbReference type="Pfam" id="PF09424">
    <property type="entry name" value="YqeY"/>
    <property type="match status" value="1"/>
</dbReference>
<comment type="subcellular location">
    <subcellularLocation>
        <location evidence="1">Mitochondrion</location>
    </subcellularLocation>
</comment>